<dbReference type="PANTHER" id="PTHR43685">
    <property type="entry name" value="GLYCOSYLTRANSFERASE"/>
    <property type="match status" value="1"/>
</dbReference>
<evidence type="ECO:0000313" key="2">
    <source>
        <dbReference type="EMBL" id="KVW97395.1"/>
    </source>
</evidence>
<name>A0A106BRP3_THIDE</name>
<evidence type="ECO:0000259" key="1">
    <source>
        <dbReference type="Pfam" id="PF00535"/>
    </source>
</evidence>
<dbReference type="GO" id="GO:0016740">
    <property type="term" value="F:transferase activity"/>
    <property type="evidence" value="ECO:0007669"/>
    <property type="project" value="UniProtKB-KW"/>
</dbReference>
<protein>
    <submittedName>
        <fullName evidence="2">Glycosyl transferase family 2</fullName>
    </submittedName>
</protein>
<dbReference type="Pfam" id="PF00535">
    <property type="entry name" value="Glycos_transf_2"/>
    <property type="match status" value="1"/>
</dbReference>
<keyword evidence="2" id="KW-0808">Transferase</keyword>
<organism evidence="2 3">
    <name type="scientific">Thiobacillus denitrificans</name>
    <dbReference type="NCBI Taxonomy" id="36861"/>
    <lineage>
        <taxon>Bacteria</taxon>
        <taxon>Pseudomonadati</taxon>
        <taxon>Pseudomonadota</taxon>
        <taxon>Betaproteobacteria</taxon>
        <taxon>Nitrosomonadales</taxon>
        <taxon>Thiobacillaceae</taxon>
        <taxon>Thiobacillus</taxon>
    </lineage>
</organism>
<keyword evidence="3" id="KW-1185">Reference proteome</keyword>
<dbReference type="InterPro" id="IPR001173">
    <property type="entry name" value="Glyco_trans_2-like"/>
</dbReference>
<comment type="caution">
    <text evidence="2">The sequence shown here is derived from an EMBL/GenBank/DDBJ whole genome shotgun (WGS) entry which is preliminary data.</text>
</comment>
<feature type="domain" description="Glycosyltransferase 2-like" evidence="1">
    <location>
        <begin position="1"/>
        <end position="124"/>
    </location>
</feature>
<reference evidence="2 3" key="1">
    <citation type="journal article" date="2015" name="Appl. Environ. Microbiol.">
        <title>Aerobic and Anaerobic Thiosulfate Oxidation by a Cold-Adapted, Subglacial Chemoautotroph.</title>
        <authorList>
            <person name="Harrold Z.R."/>
            <person name="Skidmore M.L."/>
            <person name="Hamilton T.L."/>
            <person name="Desch L."/>
            <person name="Amada K."/>
            <person name="van Gelder W."/>
            <person name="Glover K."/>
            <person name="Roden E.E."/>
            <person name="Boyd E.S."/>
        </authorList>
    </citation>
    <scope>NUCLEOTIDE SEQUENCE [LARGE SCALE GENOMIC DNA]</scope>
    <source>
        <strain evidence="2 3">RG</strain>
    </source>
</reference>
<proteinExistence type="predicted"/>
<dbReference type="SUPFAM" id="SSF53448">
    <property type="entry name" value="Nucleotide-diphospho-sugar transferases"/>
    <property type="match status" value="1"/>
</dbReference>
<dbReference type="AlphaFoldDB" id="A0A106BRP3"/>
<dbReference type="EMBL" id="LDUG01000016">
    <property type="protein sequence ID" value="KVW97395.1"/>
    <property type="molecule type" value="Genomic_DNA"/>
</dbReference>
<dbReference type="InterPro" id="IPR029044">
    <property type="entry name" value="Nucleotide-diphossugar_trans"/>
</dbReference>
<dbReference type="Gene3D" id="3.90.550.10">
    <property type="entry name" value="Spore Coat Polysaccharide Biosynthesis Protein SpsA, Chain A"/>
    <property type="match status" value="1"/>
</dbReference>
<gene>
    <name evidence="2" type="ORF">ABW22_04385</name>
</gene>
<dbReference type="PANTHER" id="PTHR43685:SF2">
    <property type="entry name" value="GLYCOSYLTRANSFERASE 2-LIKE DOMAIN-CONTAINING PROTEIN"/>
    <property type="match status" value="1"/>
</dbReference>
<sequence length="310" mass="35243">MPCHNAAPYVDEAIESVLGQSYPQFELIVVDDGSTDGSTDILQRLAADHPERIKLVYQTRSGPFVARNTALAHANGNFIAFLDADDAWHPDALRLLHDALEADNADIAYCGWQDIGEAATDPAPKILPILDAGEAASHFLEHGPWPINSVLIRRPLIDELRGFSERTPTAMDYDLWLRMLARQPRLARVADVLAFHRSHPHGNTRIPRWRQVFDAVAVRRDFARHHPEFVARIPSARLNELIYDPLLHEAYRCHWRNDTESARRLFRRAFRKADWKAGDLKHLVASLLPAPLYRNLVDTVTRRRSARIGD</sequence>
<dbReference type="PATRIC" id="fig|36861.3.peg.332"/>
<evidence type="ECO:0000313" key="3">
    <source>
        <dbReference type="Proteomes" id="UP000064243"/>
    </source>
</evidence>
<accession>A0A106BRP3</accession>
<dbReference type="InterPro" id="IPR050834">
    <property type="entry name" value="Glycosyltransf_2"/>
</dbReference>
<dbReference type="Proteomes" id="UP000064243">
    <property type="component" value="Unassembled WGS sequence"/>
</dbReference>